<dbReference type="GeneID" id="95982941"/>
<dbReference type="RefSeq" id="XP_069210899.1">
    <property type="nucleotide sequence ID" value="XM_069350513.1"/>
</dbReference>
<name>A0ABR3Q885_9TREE</name>
<comment type="caution">
    <text evidence="2">The sequence shown here is derived from an EMBL/GenBank/DDBJ whole genome shotgun (WGS) entry which is preliminary data.</text>
</comment>
<dbReference type="EMBL" id="JBBXJM010000002">
    <property type="protein sequence ID" value="KAL1410955.1"/>
    <property type="molecule type" value="Genomic_DNA"/>
</dbReference>
<sequence length="369" mass="39353">MDGGAGDLATAAASDAPPLPDTVRDAILSHLLPPAPPLPVELLSRSFIERLTFLPPAEDDLDAQLSPFPSGSSALDPHPLASALDALSGGFRLLPTQYSFDGEMLLARSIVAPEYGHGQAVHTTFEHDDKRGWTYRGARAKFSLGDDDDDAGWVSHVENVSYSDDAPDDYWAGFTPPSQRAELPGDNDEDDYWAQYGAGAEPAEPARGAETPAKPDIKVAGPETAATLSLLLQGLVADEPAAEVAAPEPEAAPAPAPAAPGVLEQKIRAKVRAILMRAWSAYAAEQDAEAAAFEWLRVGREVNDRPSWGGGAEPYVFDARTAVMTARVEAAKEVYSAVDDSRDGFWRLIEDAIKIHTSPVLGDGEPFEF</sequence>
<keyword evidence="3" id="KW-1185">Reference proteome</keyword>
<accession>A0ABR3Q885</accession>
<evidence type="ECO:0000313" key="3">
    <source>
        <dbReference type="Proteomes" id="UP001565368"/>
    </source>
</evidence>
<reference evidence="2 3" key="1">
    <citation type="submission" date="2023-08" db="EMBL/GenBank/DDBJ databases">
        <title>Annotated Genome Sequence of Vanrija albida AlHP1.</title>
        <authorList>
            <person name="Herzog R."/>
        </authorList>
    </citation>
    <scope>NUCLEOTIDE SEQUENCE [LARGE SCALE GENOMIC DNA]</scope>
    <source>
        <strain evidence="2 3">AlHP1</strain>
    </source>
</reference>
<organism evidence="2 3">
    <name type="scientific">Vanrija albida</name>
    <dbReference type="NCBI Taxonomy" id="181172"/>
    <lineage>
        <taxon>Eukaryota</taxon>
        <taxon>Fungi</taxon>
        <taxon>Dikarya</taxon>
        <taxon>Basidiomycota</taxon>
        <taxon>Agaricomycotina</taxon>
        <taxon>Tremellomycetes</taxon>
        <taxon>Trichosporonales</taxon>
        <taxon>Trichosporonaceae</taxon>
        <taxon>Vanrija</taxon>
    </lineage>
</organism>
<dbReference type="Proteomes" id="UP001565368">
    <property type="component" value="Unassembled WGS sequence"/>
</dbReference>
<evidence type="ECO:0000313" key="2">
    <source>
        <dbReference type="EMBL" id="KAL1410955.1"/>
    </source>
</evidence>
<feature type="region of interest" description="Disordered" evidence="1">
    <location>
        <begin position="165"/>
        <end position="193"/>
    </location>
</feature>
<gene>
    <name evidence="2" type="ORF">Q8F55_001898</name>
</gene>
<proteinExistence type="predicted"/>
<evidence type="ECO:0000256" key="1">
    <source>
        <dbReference type="SAM" id="MobiDB-lite"/>
    </source>
</evidence>
<protein>
    <submittedName>
        <fullName evidence="2">Uncharacterized protein</fullName>
    </submittedName>
</protein>